<evidence type="ECO:0000313" key="1">
    <source>
        <dbReference type="EMBL" id="RON37501.1"/>
    </source>
</evidence>
<proteinExistence type="predicted"/>
<evidence type="ECO:0000313" key="2">
    <source>
        <dbReference type="Proteomes" id="UP000286351"/>
    </source>
</evidence>
<accession>A0A423JII1</accession>
<reference evidence="1 2" key="1">
    <citation type="submission" date="2016-10" db="EMBL/GenBank/DDBJ databases">
        <title>Comparative genome analysis of multiple Pseudomonas spp. focuses on biocontrol and plant growth promoting traits.</title>
        <authorList>
            <person name="Tao X.-Y."/>
            <person name="Taylor C.G."/>
        </authorList>
    </citation>
    <scope>NUCLEOTIDE SEQUENCE [LARGE SCALE GENOMIC DNA]</scope>
    <source>
        <strain evidence="1 2">38D4</strain>
    </source>
</reference>
<dbReference type="Proteomes" id="UP000286351">
    <property type="component" value="Unassembled WGS sequence"/>
</dbReference>
<sequence length="147" mass="16509">MNKLEREEINALPKATGSLSAKTMRWPPSDPRNTIDTHDVFFRDLMPDYYDVGGRVEDGDYFTSVIFEIPKNIQSGEHDVGQGGIDARYNILLGEEQELYRAVSGKIKLSVKSEGIHFEAEDFHFVGRIGSAGRTVELILGKFSISR</sequence>
<dbReference type="EMBL" id="MOBO01000014">
    <property type="protein sequence ID" value="RON37501.1"/>
    <property type="molecule type" value="Genomic_DNA"/>
</dbReference>
<gene>
    <name evidence="1" type="ORF">BK664_17080</name>
</gene>
<name>A0A423JII1_9PSED</name>
<comment type="caution">
    <text evidence="1">The sequence shown here is derived from an EMBL/GenBank/DDBJ whole genome shotgun (WGS) entry which is preliminary data.</text>
</comment>
<organism evidence="1 2">
    <name type="scientific">Pseudomonas brassicacearum</name>
    <dbReference type="NCBI Taxonomy" id="930166"/>
    <lineage>
        <taxon>Bacteria</taxon>
        <taxon>Pseudomonadati</taxon>
        <taxon>Pseudomonadota</taxon>
        <taxon>Gammaproteobacteria</taxon>
        <taxon>Pseudomonadales</taxon>
        <taxon>Pseudomonadaceae</taxon>
        <taxon>Pseudomonas</taxon>
    </lineage>
</organism>
<dbReference type="RefSeq" id="WP_123366799.1">
    <property type="nucleotide sequence ID" value="NZ_MOBO01000014.1"/>
</dbReference>
<dbReference type="AlphaFoldDB" id="A0A423JII1"/>
<protein>
    <submittedName>
        <fullName evidence="1">Uncharacterized protein</fullName>
    </submittedName>
</protein>